<gene>
    <name evidence="1" type="ORF">FHR38_001443</name>
</gene>
<protein>
    <submittedName>
        <fullName evidence="1">Uncharacterized protein</fullName>
    </submittedName>
</protein>
<keyword evidence="2" id="KW-1185">Reference proteome</keyword>
<evidence type="ECO:0000313" key="2">
    <source>
        <dbReference type="Proteomes" id="UP000578819"/>
    </source>
</evidence>
<evidence type="ECO:0000313" key="1">
    <source>
        <dbReference type="EMBL" id="MBB4957710.1"/>
    </source>
</evidence>
<proteinExistence type="predicted"/>
<dbReference type="Proteomes" id="UP000578819">
    <property type="component" value="Unassembled WGS sequence"/>
</dbReference>
<dbReference type="RefSeq" id="WP_184533897.1">
    <property type="nucleotide sequence ID" value="NZ_JACHJW010000001.1"/>
</dbReference>
<dbReference type="AlphaFoldDB" id="A0A7W7WNC5"/>
<organism evidence="1 2">
    <name type="scientific">Micromonospora polyrhachis</name>
    <dbReference type="NCBI Taxonomy" id="1282883"/>
    <lineage>
        <taxon>Bacteria</taxon>
        <taxon>Bacillati</taxon>
        <taxon>Actinomycetota</taxon>
        <taxon>Actinomycetes</taxon>
        <taxon>Micromonosporales</taxon>
        <taxon>Micromonosporaceae</taxon>
        <taxon>Micromonospora</taxon>
    </lineage>
</organism>
<accession>A0A7W7WNC5</accession>
<name>A0A7W7WNC5_9ACTN</name>
<dbReference type="EMBL" id="JACHJW010000001">
    <property type="protein sequence ID" value="MBB4957710.1"/>
    <property type="molecule type" value="Genomic_DNA"/>
</dbReference>
<sequence>MERSLTMLDSGLVGYDTIDRVLQAVVFFADSIAIRSSYEIAPVDRPRAKVIERRVAELREQGFVKLWAHEYEVDDAGRARNPTVVDGIRRPADLVVPAAGLGTGLSEMDEVMRAIRESAYRGDGSGRSPLRQGTAEIVGLRNHLASLVISAELNQDGMLTNPAARTALASTFRRGPGEGFQTAVVRDVIAQLQLGSLAQLTAEQVEECRRFSVDFRKLLDASLVAVARGVDPVLTPEATAREIMTRYRTISTEYALPRLGPEVGGEIIWDVLGATLPPSIVLKYGIKAFKWRKVAKEVRPYLLLMHLERALHRPGLDR</sequence>
<reference evidence="1 2" key="1">
    <citation type="submission" date="2020-08" db="EMBL/GenBank/DDBJ databases">
        <title>Sequencing the genomes of 1000 actinobacteria strains.</title>
        <authorList>
            <person name="Klenk H.-P."/>
        </authorList>
    </citation>
    <scope>NUCLEOTIDE SEQUENCE [LARGE SCALE GENOMIC DNA]</scope>
    <source>
        <strain evidence="1 2">DSM 45886</strain>
    </source>
</reference>
<comment type="caution">
    <text evidence="1">The sequence shown here is derived from an EMBL/GenBank/DDBJ whole genome shotgun (WGS) entry which is preliminary data.</text>
</comment>